<sequence>MVKKTSFYVFILILGIGLIVTGFLFRAEEVKNISGVLIGIGMSLFGSSLFNLFMKHFQQKHPEIKKQNEIYLNDERNVIIQNKSKARAADIIQWFIIGLAYVMILFDYPLWLFGITIGIFLLYYLISIYFAVKYQKEM</sequence>
<name>A0AAW7ZGD1_9FIRM</name>
<keyword evidence="1" id="KW-1133">Transmembrane helix</keyword>
<evidence type="ECO:0000313" key="2">
    <source>
        <dbReference type="EMBL" id="MDO7788290.1"/>
    </source>
</evidence>
<organism evidence="2 3">
    <name type="scientific">Desulforamulus aquiferis</name>
    <dbReference type="NCBI Taxonomy" id="1397668"/>
    <lineage>
        <taxon>Bacteria</taxon>
        <taxon>Bacillati</taxon>
        <taxon>Bacillota</taxon>
        <taxon>Clostridia</taxon>
        <taxon>Eubacteriales</taxon>
        <taxon>Peptococcaceae</taxon>
        <taxon>Desulforamulus</taxon>
    </lineage>
</organism>
<gene>
    <name evidence="2" type="ORF">P6N53_13755</name>
</gene>
<dbReference type="Pfam" id="PF09946">
    <property type="entry name" value="DUF2178"/>
    <property type="match status" value="1"/>
</dbReference>
<keyword evidence="1" id="KW-0812">Transmembrane</keyword>
<dbReference type="RefSeq" id="WP_304544101.1">
    <property type="nucleotide sequence ID" value="NZ_JARPTC010000021.1"/>
</dbReference>
<dbReference type="InterPro" id="IPR019235">
    <property type="entry name" value="DUF2178_TM"/>
</dbReference>
<evidence type="ECO:0008006" key="4">
    <source>
        <dbReference type="Google" id="ProtNLM"/>
    </source>
</evidence>
<reference evidence="2" key="2">
    <citation type="submission" date="2023-03" db="EMBL/GenBank/DDBJ databases">
        <authorList>
            <person name="Zhang Z."/>
        </authorList>
    </citation>
    <scope>NUCLEOTIDE SEQUENCE</scope>
    <source>
        <strain evidence="2">DSA</strain>
    </source>
</reference>
<evidence type="ECO:0000313" key="3">
    <source>
        <dbReference type="Proteomes" id="UP001172911"/>
    </source>
</evidence>
<keyword evidence="3" id="KW-1185">Reference proteome</keyword>
<feature type="transmembrane region" description="Helical" evidence="1">
    <location>
        <begin position="86"/>
        <end position="104"/>
    </location>
</feature>
<reference evidence="2" key="1">
    <citation type="journal article" date="2023" name="J. Hazard. Mater.">
        <title>Anaerobic biodegradation of pyrene and benzo[a]pyrene by a new sulfate-reducing Desulforamulus aquiferis strain DSA.</title>
        <authorList>
            <person name="Zhang Z."/>
            <person name="Sun J."/>
            <person name="Gong X."/>
            <person name="Wang C."/>
            <person name="Wang H."/>
        </authorList>
    </citation>
    <scope>NUCLEOTIDE SEQUENCE</scope>
    <source>
        <strain evidence="2">DSA</strain>
    </source>
</reference>
<feature type="transmembrane region" description="Helical" evidence="1">
    <location>
        <begin position="33"/>
        <end position="53"/>
    </location>
</feature>
<feature type="transmembrane region" description="Helical" evidence="1">
    <location>
        <begin position="110"/>
        <end position="132"/>
    </location>
</feature>
<dbReference type="Proteomes" id="UP001172911">
    <property type="component" value="Unassembled WGS sequence"/>
</dbReference>
<dbReference type="AlphaFoldDB" id="A0AAW7ZGD1"/>
<comment type="caution">
    <text evidence="2">The sequence shown here is derived from an EMBL/GenBank/DDBJ whole genome shotgun (WGS) entry which is preliminary data.</text>
</comment>
<accession>A0AAW7ZGD1</accession>
<keyword evidence="1" id="KW-0472">Membrane</keyword>
<protein>
    <recommendedName>
        <fullName evidence="4">DUF2178 domain-containing protein</fullName>
    </recommendedName>
</protein>
<proteinExistence type="predicted"/>
<evidence type="ECO:0000256" key="1">
    <source>
        <dbReference type="SAM" id="Phobius"/>
    </source>
</evidence>
<feature type="transmembrane region" description="Helical" evidence="1">
    <location>
        <begin position="7"/>
        <end position="27"/>
    </location>
</feature>
<dbReference type="EMBL" id="JARPTC010000021">
    <property type="protein sequence ID" value="MDO7788290.1"/>
    <property type="molecule type" value="Genomic_DNA"/>
</dbReference>